<evidence type="ECO:0000313" key="5">
    <source>
        <dbReference type="Proteomes" id="UP000824164"/>
    </source>
</evidence>
<evidence type="ECO:0000256" key="1">
    <source>
        <dbReference type="ARBA" id="ARBA00006738"/>
    </source>
</evidence>
<dbReference type="PANTHER" id="PTHR34039:SF1">
    <property type="entry name" value="UPF0102 PROTEIN YRAN"/>
    <property type="match status" value="1"/>
</dbReference>
<dbReference type="Proteomes" id="UP000824164">
    <property type="component" value="Unassembled WGS sequence"/>
</dbReference>
<dbReference type="Gene3D" id="3.40.1350.10">
    <property type="match status" value="1"/>
</dbReference>
<dbReference type="NCBIfam" id="TIGR00252">
    <property type="entry name" value="YraN family protein"/>
    <property type="match status" value="1"/>
</dbReference>
<organism evidence="4 5">
    <name type="scientific">Candidatus Onthocola gallistercoris</name>
    <dbReference type="NCBI Taxonomy" id="2840876"/>
    <lineage>
        <taxon>Bacteria</taxon>
        <taxon>Bacillati</taxon>
        <taxon>Bacillota</taxon>
        <taxon>Bacilli</taxon>
        <taxon>Candidatus Onthocola</taxon>
    </lineage>
</organism>
<dbReference type="GO" id="GO:0003676">
    <property type="term" value="F:nucleic acid binding"/>
    <property type="evidence" value="ECO:0007669"/>
    <property type="project" value="InterPro"/>
</dbReference>
<dbReference type="Pfam" id="PF02021">
    <property type="entry name" value="UPF0102"/>
    <property type="match status" value="1"/>
</dbReference>
<protein>
    <recommendedName>
        <fullName evidence="2">UPF0102 protein IAB63_06365</fullName>
    </recommendedName>
</protein>
<name>A0A9D1HGL0_9FIRM</name>
<comment type="similarity">
    <text evidence="1 2">Belongs to the UPF0102 family.</text>
</comment>
<dbReference type="SUPFAM" id="SSF52980">
    <property type="entry name" value="Restriction endonuclease-like"/>
    <property type="match status" value="1"/>
</dbReference>
<proteinExistence type="inferred from homology"/>
<dbReference type="CDD" id="cd20736">
    <property type="entry name" value="PoNe_Nuclease"/>
    <property type="match status" value="1"/>
</dbReference>
<dbReference type="InterPro" id="IPR011335">
    <property type="entry name" value="Restrct_endonuc-II-like"/>
</dbReference>
<dbReference type="EMBL" id="DVLT01000042">
    <property type="protein sequence ID" value="HIU02861.1"/>
    <property type="molecule type" value="Genomic_DNA"/>
</dbReference>
<gene>
    <name evidence="4" type="ORF">IAB63_06365</name>
</gene>
<accession>A0A9D1HGL0</accession>
<reference evidence="4" key="1">
    <citation type="submission" date="2020-10" db="EMBL/GenBank/DDBJ databases">
        <authorList>
            <person name="Gilroy R."/>
        </authorList>
    </citation>
    <scope>NUCLEOTIDE SEQUENCE</scope>
    <source>
        <strain evidence="4">CHK187-14744</strain>
    </source>
</reference>
<dbReference type="InterPro" id="IPR003509">
    <property type="entry name" value="UPF0102_YraN-like"/>
</dbReference>
<dbReference type="InterPro" id="IPR011856">
    <property type="entry name" value="tRNA_endonuc-like_dom_sf"/>
</dbReference>
<dbReference type="PANTHER" id="PTHR34039">
    <property type="entry name" value="UPF0102 PROTEIN YRAN"/>
    <property type="match status" value="1"/>
</dbReference>
<evidence type="ECO:0000256" key="2">
    <source>
        <dbReference type="HAMAP-Rule" id="MF_00048"/>
    </source>
</evidence>
<evidence type="ECO:0000256" key="3">
    <source>
        <dbReference type="SAM" id="MobiDB-lite"/>
    </source>
</evidence>
<feature type="region of interest" description="Disordered" evidence="3">
    <location>
        <begin position="1"/>
        <end position="21"/>
    </location>
</feature>
<dbReference type="NCBIfam" id="NF009150">
    <property type="entry name" value="PRK12497.1-3"/>
    <property type="match status" value="1"/>
</dbReference>
<reference evidence="4" key="2">
    <citation type="journal article" date="2021" name="PeerJ">
        <title>Extensive microbial diversity within the chicken gut microbiome revealed by metagenomics and culture.</title>
        <authorList>
            <person name="Gilroy R."/>
            <person name="Ravi A."/>
            <person name="Getino M."/>
            <person name="Pursley I."/>
            <person name="Horton D.L."/>
            <person name="Alikhan N.F."/>
            <person name="Baker D."/>
            <person name="Gharbi K."/>
            <person name="Hall N."/>
            <person name="Watson M."/>
            <person name="Adriaenssens E.M."/>
            <person name="Foster-Nyarko E."/>
            <person name="Jarju S."/>
            <person name="Secka A."/>
            <person name="Antonio M."/>
            <person name="Oren A."/>
            <person name="Chaudhuri R.R."/>
            <person name="La Ragione R."/>
            <person name="Hildebrand F."/>
            <person name="Pallen M.J."/>
        </authorList>
    </citation>
    <scope>NUCLEOTIDE SEQUENCE</scope>
    <source>
        <strain evidence="4">CHK187-14744</strain>
    </source>
</reference>
<comment type="caution">
    <text evidence="4">The sequence shown here is derived from an EMBL/GenBank/DDBJ whole genome shotgun (WGS) entry which is preliminary data.</text>
</comment>
<evidence type="ECO:0000313" key="4">
    <source>
        <dbReference type="EMBL" id="HIU02861.1"/>
    </source>
</evidence>
<dbReference type="HAMAP" id="MF_00048">
    <property type="entry name" value="UPF0102"/>
    <property type="match status" value="1"/>
</dbReference>
<dbReference type="AlphaFoldDB" id="A0A9D1HGL0"/>
<sequence length="133" mass="15651">MYPKFYVKPSGPAKSFHENSGDKGRRWEKLAADRLRSSGYEILERNYRNRFGEIDIIAKDGPVLVFVEVKGRQDSRRGFAEETVDRRKQLRICRCAADYIRRFFGTADIPVRFDVIVFYPDHMRHIPAAFDYI</sequence>